<evidence type="ECO:0000259" key="3">
    <source>
        <dbReference type="Pfam" id="PF00881"/>
    </source>
</evidence>
<dbReference type="Proteomes" id="UP000552883">
    <property type="component" value="Unassembled WGS sequence"/>
</dbReference>
<organism evidence="4 5">
    <name type="scientific">Microcella frigidaquae</name>
    <dbReference type="NCBI Taxonomy" id="424758"/>
    <lineage>
        <taxon>Bacteria</taxon>
        <taxon>Bacillati</taxon>
        <taxon>Actinomycetota</taxon>
        <taxon>Actinomycetes</taxon>
        <taxon>Micrococcales</taxon>
        <taxon>Microbacteriaceae</taxon>
        <taxon>Microcella</taxon>
    </lineage>
</organism>
<dbReference type="InterPro" id="IPR000415">
    <property type="entry name" value="Nitroreductase-like"/>
</dbReference>
<dbReference type="AlphaFoldDB" id="A0A840XBV0"/>
<dbReference type="InterPro" id="IPR029479">
    <property type="entry name" value="Nitroreductase"/>
</dbReference>
<dbReference type="OrthoDB" id="9811182at2"/>
<sequence>MLKRLKRIAKKLLAITWIRRTYEVVNRVFLETFGSSRILTHLFFTIGFLTFNREQAAVLRGRRNYYRNKGRARLTHVELRRNVHRLEKGIIMRPRRDVFARDYIGETVEFYAAAVAQYTGDAAPMETAEMEWAHDVITEYFRVSTGSHPVVDAARARFEALPKPTEPSGKVPYVKRQLSTISYDELHQLAMQRRSVRWFEQRPVDRELIDKALTVARQAPTACNRLPYEFRIYDEPEAVQTVVGLPFGAAGFAHNVPAVVVVVGKLESYFSPRDRHAIYVDSSLAAMSFIFALETLGLSSSVINWPDFEPLEAKMQKTLGLDISDRVVMLIAVGHAHPEGMVPYSQKKELDTFRSYNVLR</sequence>
<keyword evidence="5" id="KW-1185">Reference proteome</keyword>
<feature type="domain" description="Nitroreductase" evidence="3">
    <location>
        <begin position="191"/>
        <end position="237"/>
    </location>
</feature>
<evidence type="ECO:0000256" key="1">
    <source>
        <dbReference type="ARBA" id="ARBA00007118"/>
    </source>
</evidence>
<dbReference type="Gene3D" id="3.40.109.10">
    <property type="entry name" value="NADH Oxidase"/>
    <property type="match status" value="1"/>
</dbReference>
<name>A0A840XBV0_9MICO</name>
<comment type="similarity">
    <text evidence="1">Belongs to the nitroreductase family.</text>
</comment>
<dbReference type="SUPFAM" id="SSF55469">
    <property type="entry name" value="FMN-dependent nitroreductase-like"/>
    <property type="match status" value="1"/>
</dbReference>
<dbReference type="PANTHER" id="PTHR43673">
    <property type="entry name" value="NAD(P)H NITROREDUCTASE YDGI-RELATED"/>
    <property type="match status" value="1"/>
</dbReference>
<dbReference type="CDD" id="cd02062">
    <property type="entry name" value="Nitro_FMN_reductase"/>
    <property type="match status" value="1"/>
</dbReference>
<comment type="caution">
    <text evidence="4">The sequence shown here is derived from an EMBL/GenBank/DDBJ whole genome shotgun (WGS) entry which is preliminary data.</text>
</comment>
<evidence type="ECO:0000256" key="2">
    <source>
        <dbReference type="ARBA" id="ARBA00023002"/>
    </source>
</evidence>
<dbReference type="PANTHER" id="PTHR43673:SF10">
    <property type="entry name" value="NADH DEHYDROGENASE_NAD(P)H NITROREDUCTASE XCC3605-RELATED"/>
    <property type="match status" value="1"/>
</dbReference>
<protein>
    <submittedName>
        <fullName evidence="4">Nitroreductase</fullName>
    </submittedName>
</protein>
<gene>
    <name evidence="4" type="ORF">BJ959_002011</name>
</gene>
<accession>A0A840XBV0</accession>
<evidence type="ECO:0000313" key="4">
    <source>
        <dbReference type="EMBL" id="MBB5618515.1"/>
    </source>
</evidence>
<dbReference type="RefSeq" id="WP_153981457.1">
    <property type="nucleotide sequence ID" value="NZ_BAAANZ010000002.1"/>
</dbReference>
<reference evidence="4 5" key="1">
    <citation type="submission" date="2020-08" db="EMBL/GenBank/DDBJ databases">
        <title>Sequencing the genomes of 1000 actinobacteria strains.</title>
        <authorList>
            <person name="Klenk H.-P."/>
        </authorList>
    </citation>
    <scope>NUCLEOTIDE SEQUENCE [LARGE SCALE GENOMIC DNA]</scope>
    <source>
        <strain evidence="4 5">DSM 23889</strain>
    </source>
</reference>
<proteinExistence type="inferred from homology"/>
<evidence type="ECO:0000313" key="5">
    <source>
        <dbReference type="Proteomes" id="UP000552883"/>
    </source>
</evidence>
<dbReference type="EMBL" id="JACHBS010000001">
    <property type="protein sequence ID" value="MBB5618515.1"/>
    <property type="molecule type" value="Genomic_DNA"/>
</dbReference>
<dbReference type="GO" id="GO:0016491">
    <property type="term" value="F:oxidoreductase activity"/>
    <property type="evidence" value="ECO:0007669"/>
    <property type="project" value="UniProtKB-KW"/>
</dbReference>
<feature type="domain" description="Nitroreductase" evidence="3">
    <location>
        <begin position="247"/>
        <end position="335"/>
    </location>
</feature>
<keyword evidence="2" id="KW-0560">Oxidoreductase</keyword>
<dbReference type="Pfam" id="PF00881">
    <property type="entry name" value="Nitroreductase"/>
    <property type="match status" value="2"/>
</dbReference>